<feature type="domain" description="Fibronectin type III-like" evidence="7">
    <location>
        <begin position="582"/>
        <end position="652"/>
    </location>
</feature>
<dbReference type="PROSITE" id="PS00775">
    <property type="entry name" value="GLYCOSYL_HYDROL_F3"/>
    <property type="match status" value="1"/>
</dbReference>
<evidence type="ECO:0000256" key="2">
    <source>
        <dbReference type="ARBA" id="ARBA00022801"/>
    </source>
</evidence>
<keyword evidence="6" id="KW-0326">Glycosidase</keyword>
<comment type="caution">
    <text evidence="8">The sequence shown here is derived from an EMBL/GenBank/DDBJ whole genome shotgun (WGS) entry which is preliminary data.</text>
</comment>
<evidence type="ECO:0000313" key="9">
    <source>
        <dbReference type="Proteomes" id="UP000230551"/>
    </source>
</evidence>
<keyword evidence="9" id="KW-1185">Reference proteome</keyword>
<dbReference type="AlphaFoldDB" id="A0A2G5PG11"/>
<dbReference type="Gene3D" id="3.40.50.1700">
    <property type="entry name" value="Glycoside hydrolase family 3 C-terminal domain"/>
    <property type="match status" value="1"/>
</dbReference>
<dbReference type="STRING" id="85968.GCA_900073015_01325"/>
<dbReference type="InterPro" id="IPR017853">
    <property type="entry name" value="GH"/>
</dbReference>
<dbReference type="PANTHER" id="PTHR42715:SF10">
    <property type="entry name" value="BETA-GLUCOSIDASE"/>
    <property type="match status" value="1"/>
</dbReference>
<dbReference type="Gene3D" id="3.20.20.300">
    <property type="entry name" value="Glycoside hydrolase, family 3, N-terminal domain"/>
    <property type="match status" value="1"/>
</dbReference>
<dbReference type="InterPro" id="IPR050288">
    <property type="entry name" value="Cellulose_deg_GH3"/>
</dbReference>
<sequence>MDDRARETLAKLTTAEKASLTSGADFWTTTAIAHAGIPSVMLTDGPHGLRKQTGSADHLGLGSSVPATCFPPAVALACAFDPELAERVGIALGVESAIENVAVILGPGVNIKRSPLCGRNFEYLSEDPLVSGVLGAGLVRGIQSRGVGASLKHFAANNQETDRMRVSADIDERPLHEIYLRAFQRVVTDAQPWTVMCSYSRINGVYASEDHRLLTKLLRDDWGFNGLVVSDWGAVDDRVAALTAGLDLEMPGGSGHSAERIVAAVADGRLPESVLDSAAARVIALARKAEARIHPSHKLDVDAHHALAREAAARSIVLLKNDGGLLPLDPGRRIAVIGEFARTPRFQGGGSSHINPTRVDSALDALAAVAGDHLRFAPGFGFAAADDAASLRDEAVALAAASDVAAVFLGLTEAEESEGFDRTHINLPAAQLELLDAVLVANPNVVVVLSNGSVVALPFADRVPAIVEAWLLGQAGGSATADVLLGEANPSGKLAETIPVRLEDTPAFGNFPGSFGHVRYGEGVFVGYRWYDLRETAVAFPFGHGLSYAVFDYGVAQVHLADDGDLLVTVPVTNTSDRPGREVVQVYLGLDDSAVERPPRELKGFRSVEIPAGETVEVTVTVRSADLAYWDTRVGRFVVEPGTYRVDVGASSRDIRSTSVVDIAGDDVRVALTEHSSLAEAAAHPVVGPAVRASLPKGIFGASDGGASDGEGFADDMVLQMIGSIPLGRLPGFPSAGVTADDIRKLIAAANSAEPPD</sequence>
<evidence type="ECO:0000256" key="1">
    <source>
        <dbReference type="ARBA" id="ARBA00005336"/>
    </source>
</evidence>
<evidence type="ECO:0000256" key="4">
    <source>
        <dbReference type="ARBA" id="ARBA00058905"/>
    </source>
</evidence>
<keyword evidence="3" id="KW-0119">Carbohydrate metabolism</keyword>
<comment type="function">
    <text evidence="4">Catalyzes the hydrolysis of a non-reducing terminal alpha-L-arabinopyranosidic linkage in ginsenoside Rb2 (alpha-L-arabinopyranosyl-(1-&gt;6)-alpha-D-glucopyranosyl) to release alpha-D-glucopyranosyl (Rd). It is not able to hydrolyze alpha-L-arabinofuranosyl-(1-&gt;6)-alpha-D-glucopyranosyl (Rc).</text>
</comment>
<dbReference type="InterPro" id="IPR019800">
    <property type="entry name" value="Glyco_hydro_3_AS"/>
</dbReference>
<reference evidence="8 9" key="1">
    <citation type="journal article" date="2017" name="Infect. Genet. Evol.">
        <title>The new phylogeny of the genus Mycobacterium: The old and the news.</title>
        <authorList>
            <person name="Tortoli E."/>
            <person name="Fedrizzi T."/>
            <person name="Meehan C.J."/>
            <person name="Trovato A."/>
            <person name="Grottola A."/>
            <person name="Giacobazzi E."/>
            <person name="Serpini G.F."/>
            <person name="Tagliazucchi S."/>
            <person name="Fabio A."/>
            <person name="Bettua C."/>
            <person name="Bertorelli R."/>
            <person name="Frascaro F."/>
            <person name="De Sanctis V."/>
            <person name="Pecorari M."/>
            <person name="Jousson O."/>
            <person name="Segata N."/>
            <person name="Cirillo D.M."/>
        </authorList>
    </citation>
    <scope>NUCLEOTIDE SEQUENCE [LARGE SCALE GENOMIC DNA]</scope>
    <source>
        <strain evidence="8 9">CIP1034565</strain>
    </source>
</reference>
<evidence type="ECO:0000256" key="5">
    <source>
        <dbReference type="ARBA" id="ARBA00074219"/>
    </source>
</evidence>
<dbReference type="InterPro" id="IPR036881">
    <property type="entry name" value="Glyco_hydro_3_C_sf"/>
</dbReference>
<gene>
    <name evidence="8" type="ORF">CQY22_003145</name>
</gene>
<proteinExistence type="inferred from homology"/>
<organism evidence="8 9">
    <name type="scientific">Mycolicibacterium brumae</name>
    <dbReference type="NCBI Taxonomy" id="85968"/>
    <lineage>
        <taxon>Bacteria</taxon>
        <taxon>Bacillati</taxon>
        <taxon>Actinomycetota</taxon>
        <taxon>Actinomycetes</taxon>
        <taxon>Mycobacteriales</taxon>
        <taxon>Mycobacteriaceae</taxon>
        <taxon>Mycolicibacterium</taxon>
    </lineage>
</organism>
<dbReference type="InterPro" id="IPR013783">
    <property type="entry name" value="Ig-like_fold"/>
</dbReference>
<dbReference type="SUPFAM" id="SSF51445">
    <property type="entry name" value="(Trans)glycosidases"/>
    <property type="match status" value="1"/>
</dbReference>
<evidence type="ECO:0000259" key="7">
    <source>
        <dbReference type="SMART" id="SM01217"/>
    </source>
</evidence>
<accession>A0A2G5PG11</accession>
<comment type="similarity">
    <text evidence="1 6">Belongs to the glycosyl hydrolase 3 family.</text>
</comment>
<dbReference type="Proteomes" id="UP000230551">
    <property type="component" value="Unassembled WGS sequence"/>
</dbReference>
<dbReference type="InterPro" id="IPR002772">
    <property type="entry name" value="Glyco_hydro_3_C"/>
</dbReference>
<dbReference type="Pfam" id="PF00933">
    <property type="entry name" value="Glyco_hydro_3"/>
    <property type="match status" value="1"/>
</dbReference>
<dbReference type="InterPro" id="IPR026891">
    <property type="entry name" value="Fn3-like"/>
</dbReference>
<protein>
    <recommendedName>
        <fullName evidence="5">Exo-alpha-(1-&gt;6)-L-arabinopyranosidase</fullName>
    </recommendedName>
</protein>
<dbReference type="EMBL" id="PDCN02000002">
    <property type="protein sequence ID" value="PIB77252.1"/>
    <property type="molecule type" value="Genomic_DNA"/>
</dbReference>
<name>A0A2G5PG11_9MYCO</name>
<dbReference type="PANTHER" id="PTHR42715">
    <property type="entry name" value="BETA-GLUCOSIDASE"/>
    <property type="match status" value="1"/>
</dbReference>
<dbReference type="SUPFAM" id="SSF52279">
    <property type="entry name" value="Beta-D-glucan exohydrolase, C-terminal domain"/>
    <property type="match status" value="1"/>
</dbReference>
<evidence type="ECO:0000256" key="3">
    <source>
        <dbReference type="ARBA" id="ARBA00023277"/>
    </source>
</evidence>
<dbReference type="Pfam" id="PF01915">
    <property type="entry name" value="Glyco_hydro_3_C"/>
    <property type="match status" value="1"/>
</dbReference>
<dbReference type="GO" id="GO:0005975">
    <property type="term" value="P:carbohydrate metabolic process"/>
    <property type="evidence" value="ECO:0007669"/>
    <property type="project" value="InterPro"/>
</dbReference>
<evidence type="ECO:0000256" key="6">
    <source>
        <dbReference type="RuleBase" id="RU361161"/>
    </source>
</evidence>
<dbReference type="RefSeq" id="WP_090587735.1">
    <property type="nucleotide sequence ID" value="NZ_CP104302.1"/>
</dbReference>
<dbReference type="Pfam" id="PF14310">
    <property type="entry name" value="Fn3-like"/>
    <property type="match status" value="1"/>
</dbReference>
<dbReference type="OrthoDB" id="3187421at2"/>
<evidence type="ECO:0000313" key="8">
    <source>
        <dbReference type="EMBL" id="PIB77252.1"/>
    </source>
</evidence>
<dbReference type="SMART" id="SM01217">
    <property type="entry name" value="Fn3_like"/>
    <property type="match status" value="1"/>
</dbReference>
<dbReference type="Gene3D" id="2.60.40.10">
    <property type="entry name" value="Immunoglobulins"/>
    <property type="match status" value="1"/>
</dbReference>
<dbReference type="PRINTS" id="PR00133">
    <property type="entry name" value="GLHYDRLASE3"/>
</dbReference>
<dbReference type="GO" id="GO:0008422">
    <property type="term" value="F:beta-glucosidase activity"/>
    <property type="evidence" value="ECO:0007669"/>
    <property type="project" value="UniProtKB-ARBA"/>
</dbReference>
<dbReference type="InterPro" id="IPR036962">
    <property type="entry name" value="Glyco_hydro_3_N_sf"/>
</dbReference>
<keyword evidence="2 6" id="KW-0378">Hydrolase</keyword>
<dbReference type="InterPro" id="IPR001764">
    <property type="entry name" value="Glyco_hydro_3_N"/>
</dbReference>
<dbReference type="FunFam" id="2.60.40.10:FF:000495">
    <property type="entry name" value="Periplasmic beta-glucosidase"/>
    <property type="match status" value="1"/>
</dbReference>